<evidence type="ECO:0000259" key="3">
    <source>
        <dbReference type="Pfam" id="PF23994"/>
    </source>
</evidence>
<name>A0A2I8VPM3_9EURY</name>
<protein>
    <recommendedName>
        <fullName evidence="3">DUF7312 domain-containing protein</fullName>
    </recommendedName>
</protein>
<feature type="compositionally biased region" description="Acidic residues" evidence="1">
    <location>
        <begin position="1"/>
        <end position="32"/>
    </location>
</feature>
<keyword evidence="5" id="KW-1185">Reference proteome</keyword>
<feature type="region of interest" description="Disordered" evidence="1">
    <location>
        <begin position="1"/>
        <end position="37"/>
    </location>
</feature>
<dbReference type="InterPro" id="IPR055736">
    <property type="entry name" value="DUF7312"/>
</dbReference>
<accession>A0A2I8VPM3</accession>
<gene>
    <name evidence="4" type="ORF">C2R22_05345</name>
</gene>
<keyword evidence="2" id="KW-0812">Transmembrane</keyword>
<keyword evidence="2" id="KW-0472">Membrane</keyword>
<dbReference type="Proteomes" id="UP000236584">
    <property type="component" value="Chromosome"/>
</dbReference>
<dbReference type="AlphaFoldDB" id="A0A2I8VPM3"/>
<evidence type="ECO:0000256" key="2">
    <source>
        <dbReference type="SAM" id="Phobius"/>
    </source>
</evidence>
<dbReference type="KEGG" id="srub:C2R22_05345"/>
<organism evidence="4 5">
    <name type="scientific">Salinigranum rubrum</name>
    <dbReference type="NCBI Taxonomy" id="755307"/>
    <lineage>
        <taxon>Archaea</taxon>
        <taxon>Methanobacteriati</taxon>
        <taxon>Methanobacteriota</taxon>
        <taxon>Stenosarchaea group</taxon>
        <taxon>Halobacteria</taxon>
        <taxon>Halobacteriales</taxon>
        <taxon>Haloferacaceae</taxon>
        <taxon>Salinigranum</taxon>
    </lineage>
</organism>
<reference evidence="4 5" key="1">
    <citation type="submission" date="2018-01" db="EMBL/GenBank/DDBJ databases">
        <title>Complete genome sequence of Salinigranum rubrum GX10T, an extremely halophilic archaeon isolated from a marine solar saltern.</title>
        <authorList>
            <person name="Han S."/>
        </authorList>
    </citation>
    <scope>NUCLEOTIDE SEQUENCE [LARGE SCALE GENOMIC DNA]</scope>
    <source>
        <strain evidence="4 5">GX10</strain>
    </source>
</reference>
<feature type="domain" description="DUF7312" evidence="3">
    <location>
        <begin position="10"/>
        <end position="60"/>
    </location>
</feature>
<dbReference type="EMBL" id="CP026309">
    <property type="protein sequence ID" value="AUV83890.1"/>
    <property type="molecule type" value="Genomic_DNA"/>
</dbReference>
<dbReference type="Pfam" id="PF23994">
    <property type="entry name" value="DUF7312"/>
    <property type="match status" value="1"/>
</dbReference>
<keyword evidence="2" id="KW-1133">Transmembrane helix</keyword>
<sequence>MNEHEGEGEDDEWEFGLDEVGPDGVVESEPEPLEPGQPTLENTVFVLLGVVGTLLLLSTVI</sequence>
<evidence type="ECO:0000256" key="1">
    <source>
        <dbReference type="SAM" id="MobiDB-lite"/>
    </source>
</evidence>
<feature type="transmembrane region" description="Helical" evidence="2">
    <location>
        <begin position="43"/>
        <end position="60"/>
    </location>
</feature>
<evidence type="ECO:0000313" key="5">
    <source>
        <dbReference type="Proteomes" id="UP000236584"/>
    </source>
</evidence>
<proteinExistence type="predicted"/>
<evidence type="ECO:0000313" key="4">
    <source>
        <dbReference type="EMBL" id="AUV83890.1"/>
    </source>
</evidence>